<dbReference type="Proteomes" id="UP000053617">
    <property type="component" value="Unassembled WGS sequence"/>
</dbReference>
<evidence type="ECO:0008006" key="4">
    <source>
        <dbReference type="Google" id="ProtNLM"/>
    </source>
</evidence>
<feature type="transmembrane region" description="Helical" evidence="1">
    <location>
        <begin position="69"/>
        <end position="97"/>
    </location>
</feature>
<dbReference type="GeneID" id="25295103"/>
<keyword evidence="1" id="KW-0472">Membrane</keyword>
<dbReference type="STRING" id="1442369.A0A0D2ICE3"/>
<evidence type="ECO:0000256" key="1">
    <source>
        <dbReference type="SAM" id="Phobius"/>
    </source>
</evidence>
<organism evidence="2 3">
    <name type="scientific">Rhinocladiella mackenziei CBS 650.93</name>
    <dbReference type="NCBI Taxonomy" id="1442369"/>
    <lineage>
        <taxon>Eukaryota</taxon>
        <taxon>Fungi</taxon>
        <taxon>Dikarya</taxon>
        <taxon>Ascomycota</taxon>
        <taxon>Pezizomycotina</taxon>
        <taxon>Eurotiomycetes</taxon>
        <taxon>Chaetothyriomycetidae</taxon>
        <taxon>Chaetothyriales</taxon>
        <taxon>Herpotrichiellaceae</taxon>
        <taxon>Rhinocladiella</taxon>
    </lineage>
</organism>
<keyword evidence="1" id="KW-0812">Transmembrane</keyword>
<keyword evidence="3" id="KW-1185">Reference proteome</keyword>
<reference evidence="2 3" key="1">
    <citation type="submission" date="2015-01" db="EMBL/GenBank/DDBJ databases">
        <title>The Genome Sequence of Rhinocladiella mackenzie CBS 650.93.</title>
        <authorList>
            <consortium name="The Broad Institute Genomics Platform"/>
            <person name="Cuomo C."/>
            <person name="de Hoog S."/>
            <person name="Gorbushina A."/>
            <person name="Stielow B."/>
            <person name="Teixiera M."/>
            <person name="Abouelleil A."/>
            <person name="Chapman S.B."/>
            <person name="Priest M."/>
            <person name="Young S.K."/>
            <person name="Wortman J."/>
            <person name="Nusbaum C."/>
            <person name="Birren B."/>
        </authorList>
    </citation>
    <scope>NUCLEOTIDE SEQUENCE [LARGE SCALE GENOMIC DNA]</scope>
    <source>
        <strain evidence="2 3">CBS 650.93</strain>
    </source>
</reference>
<dbReference type="VEuPathDB" id="FungiDB:Z518_07032"/>
<accession>A0A0D2ICE3</accession>
<proteinExistence type="predicted"/>
<evidence type="ECO:0000313" key="2">
    <source>
        <dbReference type="EMBL" id="KIX03479.1"/>
    </source>
</evidence>
<name>A0A0D2ICE3_9EURO</name>
<gene>
    <name evidence="2" type="ORF">Z518_07032</name>
</gene>
<keyword evidence="1" id="KW-1133">Transmembrane helix</keyword>
<dbReference type="RefSeq" id="XP_013270615.1">
    <property type="nucleotide sequence ID" value="XM_013415161.1"/>
</dbReference>
<protein>
    <recommendedName>
        <fullName evidence="4">Apple domain-containing protein</fullName>
    </recommendedName>
</protein>
<dbReference type="HOGENOM" id="CLU_075359_0_0_1"/>
<dbReference type="OrthoDB" id="5358884at2759"/>
<dbReference type="EMBL" id="KN847479">
    <property type="protein sequence ID" value="KIX03479.1"/>
    <property type="molecule type" value="Genomic_DNA"/>
</dbReference>
<evidence type="ECO:0000313" key="3">
    <source>
        <dbReference type="Proteomes" id="UP000053617"/>
    </source>
</evidence>
<sequence length="266" mass="28353">MTSMSAHAPEAYTCDVHSQPGLEVNQGYNARPPYHDELEIKHQVVQPDHAPRYSSIVNSPLQEPRKKGFSLLIVIITILLTTIIVGGAVGGGLGASLANCDSNQSSSEISTTTVTHTVTHTSASAVPTTSLINYTVAAASTVSSLQMNCPSIDNSLYSTHAQQSFQIYCNHDFWADLPAASGGVIRNWAAIVAYTVHDCIEACSALNVQADASGVNVRCRAMTFRRDLESQFDSSGGNCWLKNDTIADLGQAVMHDIAVSAALLDN</sequence>
<dbReference type="AlphaFoldDB" id="A0A0D2ICE3"/>